<dbReference type="GO" id="GO:0006433">
    <property type="term" value="P:prolyl-tRNA aminoacylation"/>
    <property type="evidence" value="ECO:0007669"/>
    <property type="project" value="UniProtKB-UniRule"/>
</dbReference>
<dbReference type="GO" id="GO:0002161">
    <property type="term" value="F:aminoacyl-tRNA deacylase activity"/>
    <property type="evidence" value="ECO:0007669"/>
    <property type="project" value="InterPro"/>
</dbReference>
<evidence type="ECO:0000256" key="11">
    <source>
        <dbReference type="ARBA" id="ARBA00060755"/>
    </source>
</evidence>
<dbReference type="GO" id="GO:0140096">
    <property type="term" value="F:catalytic activity, acting on a protein"/>
    <property type="evidence" value="ECO:0007669"/>
    <property type="project" value="UniProtKB-ARBA"/>
</dbReference>
<dbReference type="InterPro" id="IPR006195">
    <property type="entry name" value="aa-tRNA-synth_II"/>
</dbReference>
<dbReference type="InterPro" id="IPR036621">
    <property type="entry name" value="Anticodon-bd_dom_sf"/>
</dbReference>
<dbReference type="EMBL" id="NIOJ01000010">
    <property type="protein sequence ID" value="PNU00471.1"/>
    <property type="molecule type" value="Genomic_DNA"/>
</dbReference>
<organism evidence="14 15">
    <name type="scientific">Clostridium thermosuccinogenes</name>
    <dbReference type="NCBI Taxonomy" id="84032"/>
    <lineage>
        <taxon>Bacteria</taxon>
        <taxon>Bacillati</taxon>
        <taxon>Bacillota</taxon>
        <taxon>Clostridia</taxon>
        <taxon>Eubacteriales</taxon>
        <taxon>Clostridiaceae</taxon>
        <taxon>Clostridium</taxon>
    </lineage>
</organism>
<comment type="function">
    <text evidence="10 12">Catalyzes the attachment of proline to tRNA(Pro) in a two-step reaction: proline is first activated by ATP to form Pro-AMP and then transferred to the acceptor end of tRNA(Pro). As ProRS can inadvertently accommodate and process non-cognate amino acids such as alanine and cysteine, to avoid such errors it has two additional distinct editing activities against alanine. One activity is designated as 'pretransfer' editing and involves the tRNA(Pro)-independent hydrolysis of activated Ala-AMP. The other activity is designated 'posttransfer' editing and involves deacylation of mischarged Ala-tRNA(Pro). The misacylated Cys-tRNA(Pro) is not edited by ProRS.</text>
</comment>
<dbReference type="FunFam" id="3.30.930.10:FF:000066">
    <property type="entry name" value="Proline--tRNA ligase"/>
    <property type="match status" value="1"/>
</dbReference>
<keyword evidence="15" id="KW-1185">Reference proteome</keyword>
<dbReference type="PIRSF" id="PIRSF001535">
    <property type="entry name" value="ProRS_1"/>
    <property type="match status" value="1"/>
</dbReference>
<evidence type="ECO:0000256" key="4">
    <source>
        <dbReference type="ARBA" id="ARBA00022598"/>
    </source>
</evidence>
<feature type="domain" description="Aminoacyl-transfer RNA synthetases class-II family profile" evidence="13">
    <location>
        <begin position="38"/>
        <end position="468"/>
    </location>
</feature>
<dbReference type="OrthoDB" id="9809052at2"/>
<evidence type="ECO:0000256" key="7">
    <source>
        <dbReference type="ARBA" id="ARBA00022917"/>
    </source>
</evidence>
<dbReference type="SUPFAM" id="SSF52954">
    <property type="entry name" value="Class II aaRS ABD-related"/>
    <property type="match status" value="1"/>
</dbReference>
<comment type="domain">
    <text evidence="12">Consists of three domains: the N-terminal catalytic domain, the editing domain and the C-terminal anticodon-binding domain.</text>
</comment>
<proteinExistence type="inferred from homology"/>
<dbReference type="FunFam" id="3.30.930.10:FF:000065">
    <property type="entry name" value="Proline--tRNA ligase"/>
    <property type="match status" value="1"/>
</dbReference>
<dbReference type="CDD" id="cd04334">
    <property type="entry name" value="ProRS-INS"/>
    <property type="match status" value="1"/>
</dbReference>
<dbReference type="FunFam" id="3.40.50.800:FF:000011">
    <property type="entry name" value="Proline--tRNA ligase"/>
    <property type="match status" value="1"/>
</dbReference>
<evidence type="ECO:0000256" key="3">
    <source>
        <dbReference type="ARBA" id="ARBA00022490"/>
    </source>
</evidence>
<dbReference type="Pfam" id="PF03129">
    <property type="entry name" value="HGTP_anticodon"/>
    <property type="match status" value="1"/>
</dbReference>
<dbReference type="InterPro" id="IPR045864">
    <property type="entry name" value="aa-tRNA-synth_II/BPL/LPL"/>
</dbReference>
<evidence type="ECO:0000256" key="12">
    <source>
        <dbReference type="HAMAP-Rule" id="MF_01569"/>
    </source>
</evidence>
<dbReference type="GO" id="GO:0005829">
    <property type="term" value="C:cytosol"/>
    <property type="evidence" value="ECO:0007669"/>
    <property type="project" value="TreeGrafter"/>
</dbReference>
<dbReference type="Gene3D" id="3.30.930.10">
    <property type="entry name" value="Bira Bifunctional Protein, Domain 2"/>
    <property type="match status" value="2"/>
</dbReference>
<dbReference type="PANTHER" id="PTHR42753:SF2">
    <property type="entry name" value="PROLINE--TRNA LIGASE"/>
    <property type="match status" value="1"/>
</dbReference>
<dbReference type="EC" id="6.1.1.15" evidence="12"/>
<dbReference type="InterPro" id="IPR036754">
    <property type="entry name" value="YbaK/aa-tRNA-synt-asso_dom_sf"/>
</dbReference>
<keyword evidence="4 12" id="KW-0436">Ligase</keyword>
<dbReference type="RefSeq" id="WP_103080800.1">
    <property type="nucleotide sequence ID" value="NZ_CP021850.1"/>
</dbReference>
<dbReference type="GO" id="GO:0016740">
    <property type="term" value="F:transferase activity"/>
    <property type="evidence" value="ECO:0007669"/>
    <property type="project" value="UniProtKB-ARBA"/>
</dbReference>
<dbReference type="AlphaFoldDB" id="A0A2K2FNW7"/>
<comment type="catalytic activity">
    <reaction evidence="9 12">
        <text>tRNA(Pro) + L-proline + ATP = L-prolyl-tRNA(Pro) + AMP + diphosphate</text>
        <dbReference type="Rhea" id="RHEA:14305"/>
        <dbReference type="Rhea" id="RHEA-COMP:9700"/>
        <dbReference type="Rhea" id="RHEA-COMP:9702"/>
        <dbReference type="ChEBI" id="CHEBI:30616"/>
        <dbReference type="ChEBI" id="CHEBI:33019"/>
        <dbReference type="ChEBI" id="CHEBI:60039"/>
        <dbReference type="ChEBI" id="CHEBI:78442"/>
        <dbReference type="ChEBI" id="CHEBI:78532"/>
        <dbReference type="ChEBI" id="CHEBI:456215"/>
        <dbReference type="EC" id="6.1.1.15"/>
    </reaction>
</comment>
<protein>
    <recommendedName>
        <fullName evidence="12">Proline--tRNA ligase</fullName>
        <ecNumber evidence="12">6.1.1.15</ecNumber>
    </recommendedName>
    <alternativeName>
        <fullName evidence="12">Prolyl-tRNA synthetase</fullName>
        <shortName evidence="12">ProRS</shortName>
    </alternativeName>
</protein>
<evidence type="ECO:0000256" key="9">
    <source>
        <dbReference type="ARBA" id="ARBA00047671"/>
    </source>
</evidence>
<dbReference type="NCBIfam" id="NF006625">
    <property type="entry name" value="PRK09194.1"/>
    <property type="match status" value="1"/>
</dbReference>
<sequence length="573" mass="64558">MRISKMFIPTLREVPAEAEIASHKLMLRAGLIRKQASGIYSFLPLGYRIFRKIEQIIREEMDRSGAQELMMSALLPAEVYQPSGRWEVFGPEMFRLKDRNERDFCLGPAHEEVFTEIVRNEIRSYKSLPMMLYQIQTKYRDEIRPRFGFMRCREFVMKDAYSFDRDEAGLDMSYSKMYEAYCRIFDRCGLDYIVVDADSGAMGGSGSQEFMVKSEIGEAEVVFCESCGYAANREKAQCVPEMCCPGEEQRCCDELPLEKVATPDARTIEELMKFFNCSPKEFAKTLIFQADDRVVAAMVRGDREINETKLRNHLGCNELNMADPETVKRVTHADVGFAGPVGLGIELIVDPEVAAMKNFVVGANETGYHLKNVNMGRDFKAMAVIDIRNMEEGDGCPKCGSPVKVAHGIEVGHIFKLGTKYSKAFNCTYLDEAGKEHPMVMGSYGIGVNRLMAAIIEQNNDENGIIWPVSIAPYHVVIIPVNATIEEQMKTAERIYSELQSAGVEVILDDRNERAGVKFKDADLIGIPIRITVGKKAEKGIVEYKLRKSSEVKELKIEDAIAQARQEVMSALN</sequence>
<dbReference type="InterPro" id="IPR002316">
    <property type="entry name" value="Pro-tRNA-ligase_IIa"/>
</dbReference>
<evidence type="ECO:0000256" key="2">
    <source>
        <dbReference type="ARBA" id="ARBA00011738"/>
    </source>
</evidence>
<evidence type="ECO:0000313" key="14">
    <source>
        <dbReference type="EMBL" id="PNU00471.1"/>
    </source>
</evidence>
<comment type="caution">
    <text evidence="14">The sequence shown here is derived from an EMBL/GenBank/DDBJ whole genome shotgun (WGS) entry which is preliminary data.</text>
</comment>
<dbReference type="KEGG" id="cthd:CDO33_03485"/>
<dbReference type="Gene3D" id="3.40.50.800">
    <property type="entry name" value="Anticodon-binding domain"/>
    <property type="match status" value="1"/>
</dbReference>
<dbReference type="GO" id="GO:0005524">
    <property type="term" value="F:ATP binding"/>
    <property type="evidence" value="ECO:0007669"/>
    <property type="project" value="UniProtKB-UniRule"/>
</dbReference>
<dbReference type="PROSITE" id="PS50862">
    <property type="entry name" value="AA_TRNA_LIGASE_II"/>
    <property type="match status" value="1"/>
</dbReference>
<comment type="similarity">
    <text evidence="11 12">Belongs to the class-II aminoacyl-tRNA synthetase family. ProS type 1 subfamily.</text>
</comment>
<dbReference type="InterPro" id="IPR033730">
    <property type="entry name" value="ProRS_core_prok"/>
</dbReference>
<keyword evidence="6 12" id="KW-0067">ATP-binding</keyword>
<keyword evidence="5 12" id="KW-0547">Nucleotide-binding</keyword>
<keyword evidence="7 12" id="KW-0648">Protein biosynthesis</keyword>
<evidence type="ECO:0000256" key="1">
    <source>
        <dbReference type="ARBA" id="ARBA00004496"/>
    </source>
</evidence>
<comment type="subcellular location">
    <subcellularLocation>
        <location evidence="1 12">Cytoplasm</location>
    </subcellularLocation>
</comment>
<name>A0A2K2FNW7_9CLOT</name>
<evidence type="ECO:0000313" key="15">
    <source>
        <dbReference type="Proteomes" id="UP000236151"/>
    </source>
</evidence>
<keyword evidence="3 12" id="KW-0963">Cytoplasm</keyword>
<dbReference type="CDD" id="cd00779">
    <property type="entry name" value="ProRS_core_prok"/>
    <property type="match status" value="1"/>
</dbReference>
<dbReference type="InterPro" id="IPR004154">
    <property type="entry name" value="Anticodon-bd"/>
</dbReference>
<dbReference type="InterPro" id="IPR050062">
    <property type="entry name" value="Pro-tRNA_synthetase"/>
</dbReference>
<dbReference type="InterPro" id="IPR007214">
    <property type="entry name" value="YbaK/aa-tRNA-synth-assoc-dom"/>
</dbReference>
<dbReference type="SUPFAM" id="SSF55681">
    <property type="entry name" value="Class II aaRS and biotin synthetases"/>
    <property type="match status" value="1"/>
</dbReference>
<keyword evidence="8 12" id="KW-0030">Aminoacyl-tRNA synthetase</keyword>
<dbReference type="HAMAP" id="MF_01569">
    <property type="entry name" value="Pro_tRNA_synth_type1"/>
    <property type="match status" value="1"/>
</dbReference>
<dbReference type="InterPro" id="IPR004500">
    <property type="entry name" value="Pro-tRNA-synth_IIa_bac-type"/>
</dbReference>
<comment type="subunit">
    <text evidence="2 12">Homodimer.</text>
</comment>
<evidence type="ECO:0000256" key="10">
    <source>
        <dbReference type="ARBA" id="ARBA00053664"/>
    </source>
</evidence>
<dbReference type="Proteomes" id="UP000236151">
    <property type="component" value="Unassembled WGS sequence"/>
</dbReference>
<evidence type="ECO:0000256" key="6">
    <source>
        <dbReference type="ARBA" id="ARBA00022840"/>
    </source>
</evidence>
<dbReference type="PRINTS" id="PR01046">
    <property type="entry name" value="TRNASYNTHPRO"/>
</dbReference>
<dbReference type="CDD" id="cd00861">
    <property type="entry name" value="ProRS_anticodon_short"/>
    <property type="match status" value="1"/>
</dbReference>
<gene>
    <name evidence="12" type="primary">proS</name>
    <name evidence="14" type="ORF">CDQ84_05845</name>
</gene>
<dbReference type="SUPFAM" id="SSF55826">
    <property type="entry name" value="YbaK/ProRS associated domain"/>
    <property type="match status" value="1"/>
</dbReference>
<accession>A0A2K2FNW7</accession>
<dbReference type="NCBIfam" id="TIGR00409">
    <property type="entry name" value="proS_fam_II"/>
    <property type="match status" value="1"/>
</dbReference>
<dbReference type="InterPro" id="IPR044140">
    <property type="entry name" value="ProRS_anticodon_short"/>
</dbReference>
<evidence type="ECO:0000256" key="8">
    <source>
        <dbReference type="ARBA" id="ARBA00023146"/>
    </source>
</evidence>
<dbReference type="InterPro" id="IPR002314">
    <property type="entry name" value="aa-tRNA-synt_IIb"/>
</dbReference>
<reference evidence="15" key="1">
    <citation type="submission" date="2017-06" db="EMBL/GenBank/DDBJ databases">
        <title>Investigating the central metabolism of Clostridium thermosuccinogenes.</title>
        <authorList>
            <person name="Koendjbiharie J.G."/>
            <person name="Van Kranenburg R."/>
            <person name="Vriesendorp B."/>
        </authorList>
    </citation>
    <scope>NUCLEOTIDE SEQUENCE [LARGE SCALE GENOMIC DNA]</scope>
    <source>
        <strain evidence="15">DSM 5806</strain>
    </source>
</reference>
<dbReference type="Pfam" id="PF04073">
    <property type="entry name" value="tRNA_edit"/>
    <property type="match status" value="1"/>
</dbReference>
<evidence type="ECO:0000259" key="13">
    <source>
        <dbReference type="PROSITE" id="PS50862"/>
    </source>
</evidence>
<dbReference type="GO" id="GO:0004827">
    <property type="term" value="F:proline-tRNA ligase activity"/>
    <property type="evidence" value="ECO:0007669"/>
    <property type="project" value="UniProtKB-UniRule"/>
</dbReference>
<dbReference type="PANTHER" id="PTHR42753">
    <property type="entry name" value="MITOCHONDRIAL RIBOSOME PROTEIN L39/PROLYL-TRNA LIGASE FAMILY MEMBER"/>
    <property type="match status" value="1"/>
</dbReference>
<evidence type="ECO:0000256" key="5">
    <source>
        <dbReference type="ARBA" id="ARBA00022741"/>
    </source>
</evidence>
<dbReference type="InterPro" id="IPR023717">
    <property type="entry name" value="Pro-tRNA-Synthase_IIa_type1"/>
</dbReference>
<dbReference type="Pfam" id="PF00587">
    <property type="entry name" value="tRNA-synt_2b"/>
    <property type="match status" value="1"/>
</dbReference>